<protein>
    <recommendedName>
        <fullName evidence="1">NADH:ubiquinone oxidoreductase-like 20kDa subunit domain-containing protein</fullName>
    </recommendedName>
</protein>
<dbReference type="Proteomes" id="UP000607653">
    <property type="component" value="Unassembled WGS sequence"/>
</dbReference>
<dbReference type="AlphaFoldDB" id="A0A822YZF5"/>
<dbReference type="Pfam" id="PF01058">
    <property type="entry name" value="Oxidored_q6"/>
    <property type="match status" value="1"/>
</dbReference>
<evidence type="ECO:0000259" key="1">
    <source>
        <dbReference type="Pfam" id="PF01058"/>
    </source>
</evidence>
<dbReference type="InterPro" id="IPR006137">
    <property type="entry name" value="NADH_UbQ_OxRdtase-like_20kDa"/>
</dbReference>
<evidence type="ECO:0000313" key="3">
    <source>
        <dbReference type="Proteomes" id="UP000607653"/>
    </source>
</evidence>
<dbReference type="Gene3D" id="3.40.50.12280">
    <property type="match status" value="1"/>
</dbReference>
<dbReference type="NCBIfam" id="NF005012">
    <property type="entry name" value="PRK06411.1"/>
    <property type="match status" value="1"/>
</dbReference>
<accession>A0A822YZF5</accession>
<dbReference type="PANTHER" id="PTHR11995">
    <property type="entry name" value="NADH DEHYDROGENASE"/>
    <property type="match status" value="1"/>
</dbReference>
<dbReference type="GO" id="GO:0051536">
    <property type="term" value="F:iron-sulfur cluster binding"/>
    <property type="evidence" value="ECO:0007669"/>
    <property type="project" value="InterPro"/>
</dbReference>
<dbReference type="SUPFAM" id="SSF56770">
    <property type="entry name" value="HydA/Nqo6-like"/>
    <property type="match status" value="1"/>
</dbReference>
<gene>
    <name evidence="2" type="ORF">HUJ06_008531</name>
</gene>
<feature type="domain" description="NADH:ubiquinone oxidoreductase-like 20kDa subunit" evidence="1">
    <location>
        <begin position="103"/>
        <end position="174"/>
    </location>
</feature>
<organism evidence="2 3">
    <name type="scientific">Nelumbo nucifera</name>
    <name type="common">Sacred lotus</name>
    <dbReference type="NCBI Taxonomy" id="4432"/>
    <lineage>
        <taxon>Eukaryota</taxon>
        <taxon>Viridiplantae</taxon>
        <taxon>Streptophyta</taxon>
        <taxon>Embryophyta</taxon>
        <taxon>Tracheophyta</taxon>
        <taxon>Spermatophyta</taxon>
        <taxon>Magnoliopsida</taxon>
        <taxon>Proteales</taxon>
        <taxon>Nelumbonaceae</taxon>
        <taxon>Nelumbo</taxon>
    </lineage>
</organism>
<keyword evidence="3" id="KW-1185">Reference proteome</keyword>
<evidence type="ECO:0000313" key="2">
    <source>
        <dbReference type="EMBL" id="DAD37890.1"/>
    </source>
</evidence>
<reference evidence="2 3" key="1">
    <citation type="journal article" date="2020" name="Mol. Biol. Evol.">
        <title>Distinct Expression and Methylation Patterns for Genes with Different Fates following a Single Whole-Genome Duplication in Flowering Plants.</title>
        <authorList>
            <person name="Shi T."/>
            <person name="Rahmani R.S."/>
            <person name="Gugger P.F."/>
            <person name="Wang M."/>
            <person name="Li H."/>
            <person name="Zhang Y."/>
            <person name="Li Z."/>
            <person name="Wang Q."/>
            <person name="Van de Peer Y."/>
            <person name="Marchal K."/>
            <person name="Chen J."/>
        </authorList>
    </citation>
    <scope>NUCLEOTIDE SEQUENCE [LARGE SCALE GENOMIC DNA]</scope>
    <source>
        <tissue evidence="2">Leaf</tissue>
    </source>
</reference>
<comment type="caution">
    <text evidence="2">The sequence shown here is derived from an EMBL/GenBank/DDBJ whole genome shotgun (WGS) entry which is preliminary data.</text>
</comment>
<dbReference type="EMBL" id="DUZY01000004">
    <property type="protein sequence ID" value="DAD37890.1"/>
    <property type="molecule type" value="Genomic_DNA"/>
</dbReference>
<dbReference type="PANTHER" id="PTHR11995:SF14">
    <property type="entry name" value="NADH DEHYDROGENASE [UBIQUINONE] IRON-SULFUR PROTEIN 7, MITOCHONDRIAL"/>
    <property type="match status" value="1"/>
</dbReference>
<name>A0A822YZF5_NELNU</name>
<proteinExistence type="predicted"/>
<sequence>MGDEFRCIGCICIYRSFNFRAYPNCWFSLCMAKRSIGMVLAPEYSDNKKKKEEKNDIEIVMNSIKFPLLDRPTQNSVISTTLNDLSNWSRLSSLWPLLYGTSCCFIEFASLIGSRFDFDRYGLVPRSSPRQADLILTAGTVTMKMAPSLVRLYEQMPEPKYVIAMGACTYVCPCMHMHVDGRLPTAHIRGYQVQVDGFRGDRGRPKGTWVELVRNNLRI</sequence>